<evidence type="ECO:0000256" key="4">
    <source>
        <dbReference type="ARBA" id="ARBA00022833"/>
    </source>
</evidence>
<evidence type="ECO:0000256" key="3">
    <source>
        <dbReference type="ARBA" id="ARBA00022801"/>
    </source>
</evidence>
<dbReference type="AlphaFoldDB" id="A0A4R8RWF1"/>
<evidence type="ECO:0000256" key="2">
    <source>
        <dbReference type="ARBA" id="ARBA00022723"/>
    </source>
</evidence>
<comment type="similarity">
    <text evidence="1">Belongs to the metallo-beta-lactamase superfamily.</text>
</comment>
<dbReference type="PANTHER" id="PTHR42978">
    <property type="entry name" value="QUORUM-QUENCHING LACTONASE YTNP-RELATED-RELATED"/>
    <property type="match status" value="1"/>
</dbReference>
<evidence type="ECO:0000313" key="7">
    <source>
        <dbReference type="Proteomes" id="UP000295117"/>
    </source>
</evidence>
<name>A0A4R8RWF1_9MYCO</name>
<reference evidence="6 7" key="1">
    <citation type="journal article" date="2019" name="Sci. Rep.">
        <title>Extended insight into the Mycobacterium chelonae-abscessus complex through whole genome sequencing of Mycobacterium salmoniphilum outbreak and Mycobacterium salmoniphilum-like strains.</title>
        <authorList>
            <person name="Behra P.R.K."/>
            <person name="Das S."/>
            <person name="Pettersson B.M.F."/>
            <person name="Shirreff L."/>
            <person name="DuCote T."/>
            <person name="Jacobsson K.G."/>
            <person name="Ennis D.G."/>
            <person name="Kirsebom L.A."/>
        </authorList>
    </citation>
    <scope>NUCLEOTIDE SEQUENCE [LARGE SCALE GENOMIC DNA]</scope>
    <source>
        <strain evidence="6 7">DE 4585</strain>
    </source>
</reference>
<dbReference type="InterPro" id="IPR036866">
    <property type="entry name" value="RibonucZ/Hydroxyglut_hydro"/>
</dbReference>
<keyword evidence="3 6" id="KW-0378">Hydrolase</keyword>
<proteinExistence type="inferred from homology"/>
<keyword evidence="2" id="KW-0479">Metal-binding</keyword>
<dbReference type="CDD" id="cd16277">
    <property type="entry name" value="metallo-hydrolase-like_MBL-fold"/>
    <property type="match status" value="1"/>
</dbReference>
<dbReference type="EC" id="3.1.1.81" evidence="6"/>
<dbReference type="Gene3D" id="3.60.15.10">
    <property type="entry name" value="Ribonuclease Z/Hydroxyacylglutathione hydrolase-like"/>
    <property type="match status" value="1"/>
</dbReference>
<feature type="domain" description="Metallo-beta-lactamase" evidence="5">
    <location>
        <begin position="64"/>
        <end position="284"/>
    </location>
</feature>
<dbReference type="InterPro" id="IPR001279">
    <property type="entry name" value="Metallo-B-lactamas"/>
</dbReference>
<dbReference type="SUPFAM" id="SSF56281">
    <property type="entry name" value="Metallo-hydrolase/oxidoreductase"/>
    <property type="match status" value="1"/>
</dbReference>
<dbReference type="Pfam" id="PF00753">
    <property type="entry name" value="Lactamase_B"/>
    <property type="match status" value="1"/>
</dbReference>
<evidence type="ECO:0000256" key="1">
    <source>
        <dbReference type="ARBA" id="ARBA00007749"/>
    </source>
</evidence>
<evidence type="ECO:0000313" key="6">
    <source>
        <dbReference type="EMBL" id="TDZ78763.1"/>
    </source>
</evidence>
<evidence type="ECO:0000259" key="5">
    <source>
        <dbReference type="SMART" id="SM00849"/>
    </source>
</evidence>
<dbReference type="InterPro" id="IPR051013">
    <property type="entry name" value="MBL_superfamily_lactonases"/>
</dbReference>
<organism evidence="6 7">
    <name type="scientific">Mycobacteroides salmoniphilum</name>
    <dbReference type="NCBI Taxonomy" id="404941"/>
    <lineage>
        <taxon>Bacteria</taxon>
        <taxon>Bacillati</taxon>
        <taxon>Actinomycetota</taxon>
        <taxon>Actinomycetes</taxon>
        <taxon>Mycobacteriales</taxon>
        <taxon>Mycobacteriaceae</taxon>
        <taxon>Mycobacteroides</taxon>
    </lineage>
</organism>
<dbReference type="EMBL" id="PECH01000009">
    <property type="protein sequence ID" value="TDZ78763.1"/>
    <property type="molecule type" value="Genomic_DNA"/>
</dbReference>
<accession>A0A4R8RWF1</accession>
<comment type="caution">
    <text evidence="6">The sequence shown here is derived from an EMBL/GenBank/DDBJ whole genome shotgun (WGS) entry which is preliminary data.</text>
</comment>
<dbReference type="GO" id="GO:0102007">
    <property type="term" value="F:acyl-L-homoserine-lactone lactonohydrolase activity"/>
    <property type="evidence" value="ECO:0007669"/>
    <property type="project" value="UniProtKB-EC"/>
</dbReference>
<keyword evidence="4" id="KW-0862">Zinc</keyword>
<dbReference type="PANTHER" id="PTHR42978:SF6">
    <property type="entry name" value="QUORUM-QUENCHING LACTONASE YTNP-RELATED"/>
    <property type="match status" value="1"/>
</dbReference>
<dbReference type="SMART" id="SM00849">
    <property type="entry name" value="Lactamase_B"/>
    <property type="match status" value="1"/>
</dbReference>
<sequence>MSVFAAVNTFTVGDATITQLTELEVWPIPPRDWYPAISDEQLAFARSAYAPSAVSEDGTELIFSIHNYLIELNGTVVVVDTCSGNHKNRPFFPDLHMLDTDYLTRLRQAGFEPDDVDIVINTHLHMDHCGWNTRLTEGTWRPTFANATYLFDSTELKYIQTQWESAPAEQWTDNGGWVYQDSIVPVLEDATHAVVGPGHQIHAHGTTRITTLDAAGHTPGHLAIEISTPSAGVIIAGDALHHPMQAQFPDLPFFADADALMGIAARRSLLGRCADEGFRLVTAHFPAHLPLGVRRSGTAFEWDPQAAG</sequence>
<dbReference type="Proteomes" id="UP000295117">
    <property type="component" value="Unassembled WGS sequence"/>
</dbReference>
<dbReference type="GO" id="GO:0046872">
    <property type="term" value="F:metal ion binding"/>
    <property type="evidence" value="ECO:0007669"/>
    <property type="project" value="UniProtKB-KW"/>
</dbReference>
<protein>
    <submittedName>
        <fullName evidence="6">N-acyl homoserine lactonase AttM</fullName>
        <ecNumber evidence="6">3.1.1.81</ecNumber>
    </submittedName>
</protein>
<gene>
    <name evidence="6" type="primary">attM_3</name>
    <name evidence="6" type="ORF">DE4585_04600</name>
</gene>